<evidence type="ECO:0000256" key="1">
    <source>
        <dbReference type="SAM" id="MobiDB-lite"/>
    </source>
</evidence>
<reference evidence="3" key="1">
    <citation type="journal article" date="2019" name="Int. J. Syst. Evol. Microbiol.">
        <title>The Global Catalogue of Microorganisms (GCM) 10K type strain sequencing project: providing services to taxonomists for standard genome sequencing and annotation.</title>
        <authorList>
            <consortium name="The Broad Institute Genomics Platform"/>
            <consortium name="The Broad Institute Genome Sequencing Center for Infectious Disease"/>
            <person name="Wu L."/>
            <person name="Ma J."/>
        </authorList>
    </citation>
    <scope>NUCLEOTIDE SEQUENCE [LARGE SCALE GENOMIC DNA]</scope>
    <source>
        <strain evidence="3">JCM 17125</strain>
    </source>
</reference>
<organism evidence="2 3">
    <name type="scientific">Terrabacter ginsenosidimutans</name>
    <dbReference type="NCBI Taxonomy" id="490575"/>
    <lineage>
        <taxon>Bacteria</taxon>
        <taxon>Bacillati</taxon>
        <taxon>Actinomycetota</taxon>
        <taxon>Actinomycetes</taxon>
        <taxon>Micrococcales</taxon>
        <taxon>Intrasporangiaceae</taxon>
        <taxon>Terrabacter</taxon>
    </lineage>
</organism>
<dbReference type="PANTHER" id="PTHR40045">
    <property type="entry name" value="YCGG FAMILY PROTEIN"/>
    <property type="match status" value="1"/>
</dbReference>
<feature type="region of interest" description="Disordered" evidence="1">
    <location>
        <begin position="245"/>
        <end position="299"/>
    </location>
</feature>
<feature type="region of interest" description="Disordered" evidence="1">
    <location>
        <begin position="1"/>
        <end position="24"/>
    </location>
</feature>
<dbReference type="InterPro" id="IPR014988">
    <property type="entry name" value="Uncharacterised_YqcI/YcgG"/>
</dbReference>
<gene>
    <name evidence="2" type="ORF">GCM10022399_24780</name>
</gene>
<evidence type="ECO:0000313" key="3">
    <source>
        <dbReference type="Proteomes" id="UP001501468"/>
    </source>
</evidence>
<dbReference type="Pfam" id="PF08892">
    <property type="entry name" value="YqcI_YcgG"/>
    <property type="match status" value="1"/>
</dbReference>
<dbReference type="PANTHER" id="PTHR40045:SF1">
    <property type="entry name" value="YQCI_YCGG FAMILY PROTEIN"/>
    <property type="match status" value="1"/>
</dbReference>
<sequence length="299" mass="32549">MTTDTRTQAPAESAMLPATPDMPEHHSLETTLEMLAGMDLAHASEADVVRGMELMVTHAEFPCLGAKSVFRRGSVAHVVLDDMADPDVPARLLERLQAFAAEIEGEGGFHSFIATFRGPLPTSEAAFESSLFDLLQRLHDADDESWADGVGSDPNDPHFAFSAGGSAYFIVGLHPAASRVARRAPLPTLVFNPHEQFEELRAEGRFDGMRTTIRRRDEDLQGFINPMVADHGDSTEALQYSGRRHAAGWEPPLDVKPAPDADGLDAKTDATTDDDINEHIDTRQGNRNDDLAGCPAQHD</sequence>
<evidence type="ECO:0008006" key="4">
    <source>
        <dbReference type="Google" id="ProtNLM"/>
    </source>
</evidence>
<dbReference type="RefSeq" id="WP_344946629.1">
    <property type="nucleotide sequence ID" value="NZ_BAABDC010000003.1"/>
</dbReference>
<dbReference type="Proteomes" id="UP001501468">
    <property type="component" value="Unassembled WGS sequence"/>
</dbReference>
<dbReference type="NCBIfam" id="NF041366">
    <property type="entry name" value="GntA_guanitoxin"/>
    <property type="match status" value="1"/>
</dbReference>
<evidence type="ECO:0000313" key="2">
    <source>
        <dbReference type="EMBL" id="GAA3707139.1"/>
    </source>
</evidence>
<feature type="compositionally biased region" description="Polar residues" evidence="1">
    <location>
        <begin position="1"/>
        <end position="10"/>
    </location>
</feature>
<comment type="caution">
    <text evidence="2">The sequence shown here is derived from an EMBL/GenBank/DDBJ whole genome shotgun (WGS) entry which is preliminary data.</text>
</comment>
<dbReference type="EMBL" id="BAABDC010000003">
    <property type="protein sequence ID" value="GAA3707139.1"/>
    <property type="molecule type" value="Genomic_DNA"/>
</dbReference>
<accession>A0ABP7DP66</accession>
<protein>
    <recommendedName>
        <fullName evidence="4">YqcI/YcgG family protein</fullName>
    </recommendedName>
</protein>
<name>A0ABP7DP66_9MICO</name>
<proteinExistence type="predicted"/>
<feature type="compositionally biased region" description="Basic and acidic residues" evidence="1">
    <location>
        <begin position="277"/>
        <end position="290"/>
    </location>
</feature>
<keyword evidence="3" id="KW-1185">Reference proteome</keyword>